<dbReference type="AlphaFoldDB" id="A0AAF1B9Q4"/>
<dbReference type="InterPro" id="IPR000692">
    <property type="entry name" value="Fibrillarin"/>
</dbReference>
<keyword evidence="5" id="KW-0694">RNA-binding</keyword>
<proteinExistence type="inferred from homology"/>
<evidence type="ECO:0000256" key="3">
    <source>
        <dbReference type="ARBA" id="ARBA00022603"/>
    </source>
</evidence>
<dbReference type="Gene3D" id="3.30.200.20">
    <property type="entry name" value="Phosphorylase Kinase, domain 1"/>
    <property type="match status" value="1"/>
</dbReference>
<dbReference type="GO" id="GO:0008649">
    <property type="term" value="F:rRNA methyltransferase activity"/>
    <property type="evidence" value="ECO:0007669"/>
    <property type="project" value="TreeGrafter"/>
</dbReference>
<evidence type="ECO:0000256" key="6">
    <source>
        <dbReference type="SAM" id="MobiDB-lite"/>
    </source>
</evidence>
<name>A0AAF1B9Q4_DAUCS</name>
<reference evidence="7" key="2">
    <citation type="submission" date="2022-03" db="EMBL/GenBank/DDBJ databases">
        <title>Draft title - Genomic analysis of global carrot germplasm unveils the trajectory of domestication and the origin of high carotenoid orange carrot.</title>
        <authorList>
            <person name="Iorizzo M."/>
            <person name="Ellison S."/>
            <person name="Senalik D."/>
            <person name="Macko-Podgorni A."/>
            <person name="Grzebelus D."/>
            <person name="Bostan H."/>
            <person name="Rolling W."/>
            <person name="Curaba J."/>
            <person name="Simon P."/>
        </authorList>
    </citation>
    <scope>NUCLEOTIDE SEQUENCE</scope>
    <source>
        <tissue evidence="7">Leaf</tissue>
    </source>
</reference>
<dbReference type="Pfam" id="PF01269">
    <property type="entry name" value="Fibrillarin"/>
    <property type="match status" value="1"/>
</dbReference>
<evidence type="ECO:0000256" key="2">
    <source>
        <dbReference type="ARBA" id="ARBA00022552"/>
    </source>
</evidence>
<evidence type="ECO:0000313" key="8">
    <source>
        <dbReference type="Proteomes" id="UP000077755"/>
    </source>
</evidence>
<dbReference type="EMBL" id="CP093349">
    <property type="protein sequence ID" value="WOH08466.1"/>
    <property type="molecule type" value="Genomic_DNA"/>
</dbReference>
<organism evidence="7 8">
    <name type="scientific">Daucus carota subsp. sativus</name>
    <name type="common">Carrot</name>
    <dbReference type="NCBI Taxonomy" id="79200"/>
    <lineage>
        <taxon>Eukaryota</taxon>
        <taxon>Viridiplantae</taxon>
        <taxon>Streptophyta</taxon>
        <taxon>Embryophyta</taxon>
        <taxon>Tracheophyta</taxon>
        <taxon>Spermatophyta</taxon>
        <taxon>Magnoliopsida</taxon>
        <taxon>eudicotyledons</taxon>
        <taxon>Gunneridae</taxon>
        <taxon>Pentapetalae</taxon>
        <taxon>asterids</taxon>
        <taxon>campanulids</taxon>
        <taxon>Apiales</taxon>
        <taxon>Apiaceae</taxon>
        <taxon>Apioideae</taxon>
        <taxon>Scandiceae</taxon>
        <taxon>Daucinae</taxon>
        <taxon>Daucus</taxon>
        <taxon>Daucus sect. Daucus</taxon>
    </lineage>
</organism>
<dbReference type="Proteomes" id="UP000077755">
    <property type="component" value="Chromosome 7"/>
</dbReference>
<evidence type="ECO:0000256" key="5">
    <source>
        <dbReference type="ARBA" id="ARBA00022884"/>
    </source>
</evidence>
<dbReference type="GO" id="GO:1990259">
    <property type="term" value="F:histone H2AQ104 methyltransferase activity"/>
    <property type="evidence" value="ECO:0007669"/>
    <property type="project" value="TreeGrafter"/>
</dbReference>
<dbReference type="SMART" id="SM01206">
    <property type="entry name" value="Fibrillarin"/>
    <property type="match status" value="1"/>
</dbReference>
<dbReference type="GO" id="GO:0000494">
    <property type="term" value="P:box C/D sno(s)RNA 3'-end processing"/>
    <property type="evidence" value="ECO:0007669"/>
    <property type="project" value="TreeGrafter"/>
</dbReference>
<dbReference type="GO" id="GO:0003723">
    <property type="term" value="F:RNA binding"/>
    <property type="evidence" value="ECO:0007669"/>
    <property type="project" value="UniProtKB-KW"/>
</dbReference>
<dbReference type="InterPro" id="IPR029063">
    <property type="entry name" value="SAM-dependent_MTases_sf"/>
</dbReference>
<protein>
    <submittedName>
        <fullName evidence="7">Uncharacterized protein</fullName>
    </submittedName>
</protein>
<keyword evidence="8" id="KW-1185">Reference proteome</keyword>
<keyword evidence="3" id="KW-0489">Methyltransferase</keyword>
<feature type="compositionally biased region" description="Basic residues" evidence="6">
    <location>
        <begin position="1"/>
        <end position="12"/>
    </location>
</feature>
<dbReference type="PANTHER" id="PTHR10335:SF0">
    <property type="entry name" value="RRNA 2'-O-METHYLTRANSFERASE FIBRILLARIN 1-RELATED"/>
    <property type="match status" value="1"/>
</dbReference>
<reference evidence="7" key="1">
    <citation type="journal article" date="2016" name="Nat. Genet.">
        <title>A high-quality carrot genome assembly provides new insights into carotenoid accumulation and asterid genome evolution.</title>
        <authorList>
            <person name="Iorizzo M."/>
            <person name="Ellison S."/>
            <person name="Senalik D."/>
            <person name="Zeng P."/>
            <person name="Satapoomin P."/>
            <person name="Huang J."/>
            <person name="Bowman M."/>
            <person name="Iovene M."/>
            <person name="Sanseverino W."/>
            <person name="Cavagnaro P."/>
            <person name="Yildiz M."/>
            <person name="Macko-Podgorni A."/>
            <person name="Moranska E."/>
            <person name="Grzebelus E."/>
            <person name="Grzebelus D."/>
            <person name="Ashrafi H."/>
            <person name="Zheng Z."/>
            <person name="Cheng S."/>
            <person name="Spooner D."/>
            <person name="Van Deynze A."/>
            <person name="Simon P."/>
        </authorList>
    </citation>
    <scope>NUCLEOTIDE SEQUENCE</scope>
    <source>
        <tissue evidence="7">Leaf</tissue>
    </source>
</reference>
<keyword evidence="4" id="KW-0808">Transferase</keyword>
<sequence>MPPRRRRRRHPRPPSEQVYYTVFPEGRPYRDLVGPPPSPPYSNSSFIVPPNRPSRPQPCVIHPHPLFPGVFVAADHDHDESCNKVLYTRNLVPGVQSRDQDDVVFSVQDEDGQTVEYREWDPFKSRLASAILSGIQNMWIKPGSRVLILYSRDDQQFGITISHISDIVGPQGMVYVVETETSNHDTLLNMADKRGNIVPIVYCMSPDPMRYRMLINMVDVMFAAPDRPEEVHMAYLNSQYFLKTGGHYMLYVQGHTMESTNRGDGLFSSMSKVVQVQYQRMEQVTLEPFDREHVYVSGVYRTMEVSV</sequence>
<evidence type="ECO:0000256" key="4">
    <source>
        <dbReference type="ARBA" id="ARBA00022679"/>
    </source>
</evidence>
<dbReference type="SUPFAM" id="SSF53335">
    <property type="entry name" value="S-adenosyl-L-methionine-dependent methyltransferases"/>
    <property type="match status" value="1"/>
</dbReference>
<dbReference type="Gene3D" id="3.40.50.150">
    <property type="entry name" value="Vaccinia Virus protein VP39"/>
    <property type="match status" value="1"/>
</dbReference>
<comment type="similarity">
    <text evidence="1">Belongs to the methyltransferase superfamily. Fibrillarin family.</text>
</comment>
<dbReference type="GO" id="GO:0032040">
    <property type="term" value="C:small-subunit processome"/>
    <property type="evidence" value="ECO:0007669"/>
    <property type="project" value="TreeGrafter"/>
</dbReference>
<dbReference type="NCBIfam" id="NF003276">
    <property type="entry name" value="PRK04266.1-2"/>
    <property type="match status" value="1"/>
</dbReference>
<feature type="region of interest" description="Disordered" evidence="6">
    <location>
        <begin position="1"/>
        <end position="49"/>
    </location>
</feature>
<dbReference type="PANTHER" id="PTHR10335">
    <property type="entry name" value="RRNA 2-O-METHYLTRANSFERASE FIBRILLARIN"/>
    <property type="match status" value="1"/>
</dbReference>
<evidence type="ECO:0000313" key="7">
    <source>
        <dbReference type="EMBL" id="WOH08466.1"/>
    </source>
</evidence>
<dbReference type="GO" id="GO:0031428">
    <property type="term" value="C:box C/D methylation guide snoRNP complex"/>
    <property type="evidence" value="ECO:0007669"/>
    <property type="project" value="TreeGrafter"/>
</dbReference>
<accession>A0AAF1B9Q4</accession>
<dbReference type="PRINTS" id="PR00052">
    <property type="entry name" value="FIBRILLARIN"/>
</dbReference>
<gene>
    <name evidence="7" type="ORF">DCAR_0727907</name>
</gene>
<keyword evidence="2" id="KW-0698">rRNA processing</keyword>
<evidence type="ECO:0000256" key="1">
    <source>
        <dbReference type="ARBA" id="ARBA00010632"/>
    </source>
</evidence>